<reference evidence="1 2" key="1">
    <citation type="journal article" date="2013" name="BMC Genomics">
        <title>ContigScape: a Cytoscape plugin facilitating microbial genome gap closing.</title>
        <authorList>
            <person name="Tang B."/>
            <person name="Wang Q."/>
            <person name="Yang M."/>
            <person name="Xie F."/>
            <person name="Zhu Y."/>
            <person name="Zhuo Y."/>
            <person name="Wang S."/>
            <person name="Gao H."/>
            <person name="Ding X."/>
            <person name="Zhang L."/>
            <person name="Zhao G."/>
            <person name="Zheng H."/>
        </authorList>
    </citation>
    <scope>NUCLEOTIDE SEQUENCE [LARGE SCALE GENOMIC DNA]</scope>
    <source>
        <strain evidence="1 2">HCCB10007</strain>
    </source>
</reference>
<gene>
    <name evidence="1" type="ORF">AORI_4544</name>
</gene>
<dbReference type="RefSeq" id="WP_016334876.1">
    <property type="nucleotide sequence ID" value="NC_021252.1"/>
</dbReference>
<keyword evidence="2" id="KW-1185">Reference proteome</keyword>
<dbReference type="Gene3D" id="3.30.565.10">
    <property type="entry name" value="Histidine kinase-like ATPase, C-terminal domain"/>
    <property type="match status" value="1"/>
</dbReference>
<dbReference type="SUPFAM" id="SSF55874">
    <property type="entry name" value="ATPase domain of HSP90 chaperone/DNA topoisomerase II/histidine kinase"/>
    <property type="match status" value="1"/>
</dbReference>
<dbReference type="PATRIC" id="fig|1156913.3.peg.4619"/>
<dbReference type="HOGENOM" id="CLU_1325114_0_0_11"/>
<dbReference type="KEGG" id="aoi:AORI_4544"/>
<protein>
    <submittedName>
        <fullName evidence="1">Uncharacterized protein</fullName>
    </submittedName>
</protein>
<dbReference type="AlphaFoldDB" id="R4T992"/>
<organism evidence="1 2">
    <name type="scientific">Amycolatopsis keratiniphila</name>
    <dbReference type="NCBI Taxonomy" id="129921"/>
    <lineage>
        <taxon>Bacteria</taxon>
        <taxon>Bacillati</taxon>
        <taxon>Actinomycetota</taxon>
        <taxon>Actinomycetes</taxon>
        <taxon>Pseudonocardiales</taxon>
        <taxon>Pseudonocardiaceae</taxon>
        <taxon>Amycolatopsis</taxon>
        <taxon>Amycolatopsis japonica group</taxon>
    </lineage>
</organism>
<evidence type="ECO:0000313" key="2">
    <source>
        <dbReference type="Proteomes" id="UP000013968"/>
    </source>
</evidence>
<dbReference type="InterPro" id="IPR036890">
    <property type="entry name" value="HATPase_C_sf"/>
</dbReference>
<accession>R4T992</accession>
<dbReference type="Proteomes" id="UP000013968">
    <property type="component" value="Chromosome"/>
</dbReference>
<name>R4T992_9PSEU</name>
<sequence>MLEGEYGSAEIEVLEFDASVRRWPGMYFGVSLDDSRLPTNVVRVVVGHAIHPAPHLAEPHSPVVDVEILGDLSFSITDDQLCRAKSCQVPGSGYFGSLLGPDRWTLAAAAALSRRTIVTVWQDGHGLHQELTGLRPIGPPESFTGPRGCGTTVTIELDPARLRPDVAIDTNLETIGLCRGDDCTANAPHCVTVNDQRGKRRFERTAAGR</sequence>
<dbReference type="EMBL" id="CP003410">
    <property type="protein sequence ID" value="AGM07128.1"/>
    <property type="molecule type" value="Genomic_DNA"/>
</dbReference>
<evidence type="ECO:0000313" key="1">
    <source>
        <dbReference type="EMBL" id="AGM07128.1"/>
    </source>
</evidence>
<proteinExistence type="predicted"/>